<dbReference type="Gene3D" id="2.60.210.10">
    <property type="entry name" value="Apoptosis, Tumor Necrosis Factor Receptor Associated Protein 2, Chain A"/>
    <property type="match status" value="1"/>
</dbReference>
<organism evidence="5 6">
    <name type="scientific">Erythranthe guttata</name>
    <name type="common">Yellow monkey flower</name>
    <name type="synonym">Mimulus guttatus</name>
    <dbReference type="NCBI Taxonomy" id="4155"/>
    <lineage>
        <taxon>Eukaryota</taxon>
        <taxon>Viridiplantae</taxon>
        <taxon>Streptophyta</taxon>
        <taxon>Embryophyta</taxon>
        <taxon>Tracheophyta</taxon>
        <taxon>Spermatophyta</taxon>
        <taxon>Magnoliopsida</taxon>
        <taxon>eudicotyledons</taxon>
        <taxon>Gunneridae</taxon>
        <taxon>Pentapetalae</taxon>
        <taxon>asterids</taxon>
        <taxon>lamiids</taxon>
        <taxon>Lamiales</taxon>
        <taxon>Phrymaceae</taxon>
        <taxon>Erythranthe</taxon>
    </lineage>
</organism>
<protein>
    <recommendedName>
        <fullName evidence="7">BTB domain-containing protein</fullName>
    </recommendedName>
</protein>
<evidence type="ECO:0000259" key="3">
    <source>
        <dbReference type="PROSITE" id="PS50097"/>
    </source>
</evidence>
<sequence length="345" mass="38795">MSMTWMPNIGFLSFEEIFTVSKFIHSDIFTVGGYKWAIAVYPDGISHDKTLGGDKYEQGHVYFDLFLSPMSTDCDGVSFCVKMTLLDQSGNGIHRTEFDDVPRVISKESRRGFVCFIDREVLEKSSYLKDDCLKIECTVYVVLTSSSSSDIIDDVSKRDFDDDDGGVGGDFLAVFSSAEEDSDVVFSIGGEKFHAHKDILSARSSVFESMFAVSDQREMVITDVEPRVFKALLHFIYSDTLPENERRSLVGGYAFGPVVSNTIGAKLLAAADKYDVKRLKVICESHLWRSISLNRFAEILSLAVNYNATELKHLCFKYAADNYDVLVKLDSFSLLEKKWPSLMNE</sequence>
<evidence type="ECO:0000259" key="4">
    <source>
        <dbReference type="PROSITE" id="PS50144"/>
    </source>
</evidence>
<dbReference type="Proteomes" id="UP000030748">
    <property type="component" value="Unassembled WGS sequence"/>
</dbReference>
<gene>
    <name evidence="5" type="ORF">MIMGU_mgv1a022041mg</name>
</gene>
<dbReference type="Pfam" id="PF24570">
    <property type="entry name" value="BACK_BPM_SPOP"/>
    <property type="match status" value="1"/>
</dbReference>
<reference evidence="5 6" key="1">
    <citation type="journal article" date="2013" name="Proc. Natl. Acad. Sci. U.S.A.">
        <title>Fine-scale variation in meiotic recombination in Mimulus inferred from population shotgun sequencing.</title>
        <authorList>
            <person name="Hellsten U."/>
            <person name="Wright K.M."/>
            <person name="Jenkins J."/>
            <person name="Shu S."/>
            <person name="Yuan Y."/>
            <person name="Wessler S.R."/>
            <person name="Schmutz J."/>
            <person name="Willis J.H."/>
            <person name="Rokhsar D.S."/>
        </authorList>
    </citation>
    <scope>NUCLEOTIDE SEQUENCE [LARGE SCALE GENOMIC DNA]</scope>
    <source>
        <strain evidence="6">cv. DUN x IM62</strain>
    </source>
</reference>
<dbReference type="SUPFAM" id="SSF54695">
    <property type="entry name" value="POZ domain"/>
    <property type="match status" value="1"/>
</dbReference>
<dbReference type="InterPro" id="IPR002083">
    <property type="entry name" value="MATH/TRAF_dom"/>
</dbReference>
<evidence type="ECO:0000256" key="2">
    <source>
        <dbReference type="ARBA" id="ARBA00010846"/>
    </source>
</evidence>
<name>A0A022Q2Q1_ERYGU</name>
<proteinExistence type="inferred from homology"/>
<dbReference type="PROSITE" id="PS50144">
    <property type="entry name" value="MATH"/>
    <property type="match status" value="1"/>
</dbReference>
<dbReference type="AlphaFoldDB" id="A0A022Q2Q1"/>
<evidence type="ECO:0008006" key="7">
    <source>
        <dbReference type="Google" id="ProtNLM"/>
    </source>
</evidence>
<evidence type="ECO:0000313" key="5">
    <source>
        <dbReference type="EMBL" id="EYU22276.1"/>
    </source>
</evidence>
<dbReference type="InterPro" id="IPR000210">
    <property type="entry name" value="BTB/POZ_dom"/>
</dbReference>
<keyword evidence="6" id="KW-1185">Reference proteome</keyword>
<dbReference type="InterPro" id="IPR008974">
    <property type="entry name" value="TRAF-like"/>
</dbReference>
<dbReference type="PANTHER" id="PTHR26379:SF466">
    <property type="entry name" value="BTB_POZ AND MATH DOMAIN-CONTAINING PROTEIN 4"/>
    <property type="match status" value="1"/>
</dbReference>
<dbReference type="Pfam" id="PF22486">
    <property type="entry name" value="MATH_2"/>
    <property type="match status" value="1"/>
</dbReference>
<feature type="non-terminal residue" evidence="5">
    <location>
        <position position="345"/>
    </location>
</feature>
<evidence type="ECO:0000313" key="6">
    <source>
        <dbReference type="Proteomes" id="UP000030748"/>
    </source>
</evidence>
<dbReference type="CDD" id="cd00121">
    <property type="entry name" value="MATH"/>
    <property type="match status" value="1"/>
</dbReference>
<accession>A0A022Q2Q1</accession>
<comment type="pathway">
    <text evidence="1">Protein modification; protein ubiquitination.</text>
</comment>
<dbReference type="SMART" id="SM00225">
    <property type="entry name" value="BTB"/>
    <property type="match status" value="1"/>
</dbReference>
<feature type="domain" description="MATH" evidence="4">
    <location>
        <begin position="10"/>
        <end position="139"/>
    </location>
</feature>
<comment type="similarity">
    <text evidence="2">Belongs to the Tdpoz family.</text>
</comment>
<dbReference type="Gene3D" id="3.30.710.10">
    <property type="entry name" value="Potassium Channel Kv1.1, Chain A"/>
    <property type="match status" value="1"/>
</dbReference>
<dbReference type="PANTHER" id="PTHR26379">
    <property type="entry name" value="BTB/POZ AND MATH DOMAIN-CONTAINING PROTEIN 1"/>
    <property type="match status" value="1"/>
</dbReference>
<dbReference type="SUPFAM" id="SSF49599">
    <property type="entry name" value="TRAF domain-like"/>
    <property type="match status" value="1"/>
</dbReference>
<dbReference type="InterPro" id="IPR011333">
    <property type="entry name" value="SKP1/BTB/POZ_sf"/>
</dbReference>
<dbReference type="GO" id="GO:0016567">
    <property type="term" value="P:protein ubiquitination"/>
    <property type="evidence" value="ECO:0007669"/>
    <property type="project" value="InterPro"/>
</dbReference>
<evidence type="ECO:0000256" key="1">
    <source>
        <dbReference type="ARBA" id="ARBA00004906"/>
    </source>
</evidence>
<dbReference type="PROSITE" id="PS50097">
    <property type="entry name" value="BTB"/>
    <property type="match status" value="1"/>
</dbReference>
<feature type="domain" description="BTB" evidence="3">
    <location>
        <begin position="182"/>
        <end position="245"/>
    </location>
</feature>
<dbReference type="Pfam" id="PF00651">
    <property type="entry name" value="BTB"/>
    <property type="match status" value="1"/>
</dbReference>
<dbReference type="InterPro" id="IPR056423">
    <property type="entry name" value="BACK_BPM_SPOP"/>
</dbReference>
<dbReference type="EMBL" id="KI632211">
    <property type="protein sequence ID" value="EYU22276.1"/>
    <property type="molecule type" value="Genomic_DNA"/>
</dbReference>
<dbReference type="InterPro" id="IPR045005">
    <property type="entry name" value="BPM1-6"/>
</dbReference>